<dbReference type="PANTHER" id="PTHR35317:SF38">
    <property type="entry name" value="RNA-DIRECTED DNA POLYMERASE"/>
    <property type="match status" value="1"/>
</dbReference>
<feature type="compositionally biased region" description="Basic residues" evidence="2">
    <location>
        <begin position="10"/>
        <end position="23"/>
    </location>
</feature>
<dbReference type="InterPro" id="IPR001584">
    <property type="entry name" value="Integrase_cat-core"/>
</dbReference>
<evidence type="ECO:0000313" key="5">
    <source>
        <dbReference type="EMBL" id="WVZ50904.1"/>
    </source>
</evidence>
<dbReference type="SUPFAM" id="SSF57756">
    <property type="entry name" value="Retrovirus zinc finger-like domains"/>
    <property type="match status" value="1"/>
</dbReference>
<dbReference type="PROSITE" id="PS50994">
    <property type="entry name" value="INTEGRASE"/>
    <property type="match status" value="1"/>
</dbReference>
<dbReference type="InterPro" id="IPR012337">
    <property type="entry name" value="RNaseH-like_sf"/>
</dbReference>
<evidence type="ECO:0000256" key="1">
    <source>
        <dbReference type="PROSITE-ProRule" id="PRU00047"/>
    </source>
</evidence>
<dbReference type="SMART" id="SM00343">
    <property type="entry name" value="ZnF_C2HC"/>
    <property type="match status" value="1"/>
</dbReference>
<dbReference type="InterPro" id="IPR001878">
    <property type="entry name" value="Znf_CCHC"/>
</dbReference>
<feature type="domain" description="Integrase catalytic" evidence="4">
    <location>
        <begin position="536"/>
        <end position="610"/>
    </location>
</feature>
<dbReference type="Pfam" id="PF00098">
    <property type="entry name" value="zf-CCHC"/>
    <property type="match status" value="1"/>
</dbReference>
<dbReference type="GO" id="GO:0003676">
    <property type="term" value="F:nucleic acid binding"/>
    <property type="evidence" value="ECO:0007669"/>
    <property type="project" value="InterPro"/>
</dbReference>
<reference evidence="5 6" key="1">
    <citation type="submission" date="2024-02" db="EMBL/GenBank/DDBJ databases">
        <title>High-quality chromosome-scale genome assembly of Pensacola bahiagrass (Paspalum notatum Flugge var. saurae).</title>
        <authorList>
            <person name="Vega J.M."/>
            <person name="Podio M."/>
            <person name="Orjuela J."/>
            <person name="Siena L.A."/>
            <person name="Pessino S.C."/>
            <person name="Combes M.C."/>
            <person name="Mariac C."/>
            <person name="Albertini E."/>
            <person name="Pupilli F."/>
            <person name="Ortiz J.P.A."/>
            <person name="Leblanc O."/>
        </authorList>
    </citation>
    <scope>NUCLEOTIDE SEQUENCE [LARGE SCALE GENOMIC DNA]</scope>
    <source>
        <strain evidence="5">R1</strain>
        <tissue evidence="5">Leaf</tissue>
    </source>
</reference>
<feature type="domain" description="CCHC-type" evidence="3">
    <location>
        <begin position="284"/>
        <end position="300"/>
    </location>
</feature>
<dbReference type="Gene3D" id="3.30.420.10">
    <property type="entry name" value="Ribonuclease H-like superfamily/Ribonuclease H"/>
    <property type="match status" value="1"/>
</dbReference>
<evidence type="ECO:0000256" key="2">
    <source>
        <dbReference type="SAM" id="MobiDB-lite"/>
    </source>
</evidence>
<dbReference type="PROSITE" id="PS50158">
    <property type="entry name" value="ZF_CCHC"/>
    <property type="match status" value="1"/>
</dbReference>
<keyword evidence="6" id="KW-1185">Reference proteome</keyword>
<feature type="region of interest" description="Disordered" evidence="2">
    <location>
        <begin position="330"/>
        <end position="359"/>
    </location>
</feature>
<dbReference type="PANTHER" id="PTHR35317">
    <property type="entry name" value="OS04G0629600 PROTEIN"/>
    <property type="match status" value="1"/>
</dbReference>
<dbReference type="GO" id="GO:0008270">
    <property type="term" value="F:zinc ion binding"/>
    <property type="evidence" value="ECO:0007669"/>
    <property type="project" value="UniProtKB-KW"/>
</dbReference>
<protein>
    <submittedName>
        <fullName evidence="5">Uncharacterized protein</fullName>
    </submittedName>
</protein>
<feature type="region of interest" description="Disordered" evidence="2">
    <location>
        <begin position="242"/>
        <end position="286"/>
    </location>
</feature>
<evidence type="ECO:0000259" key="3">
    <source>
        <dbReference type="PROSITE" id="PS50158"/>
    </source>
</evidence>
<name>A0AAQ3PKF6_PASNO</name>
<dbReference type="AlphaFoldDB" id="A0AAQ3PKF6"/>
<dbReference type="Pfam" id="PF14223">
    <property type="entry name" value="Retrotran_gag_2"/>
    <property type="match status" value="1"/>
</dbReference>
<sequence length="610" mass="67596">MSMPPERSRTPARRGRSPPRRQRTREVVVERIVEKVAAAGPANYPVLTKTNYNDWSLLMNIKLKARCLWNAIDPGDVELHVNRMALDAICSAVPPEMISSLATKPSAKDAWESLKTMRVGDDRIRKASTHKARREYELLAFRDGESVEDFAMRLTGIVNQLAILGDPEPYKKVVEKYLRMAKPRFKQLVLSIETLLDISALSLEEVTGRLKAAEDDEPPPSSSAGGKLYLTEEQWLERYKKKEQEEGHGVGGSGGRGKWRGRGGGKNPDGGLGSGTKSGRHDDKCRNCGKAGHWAFECRSKPKKEEQAHVAQEEETTLLLAHVNVELTGAPQVRPQLASPTSSSGGARSKEEMGDGKLAAPRMQRHCNTRDEVHLIEQEVLAALGEEEDRAPRQWVLETGATNHMTGSRSAFSSIDAGVAGSVQFGDGSIARIEGCGMVLYECKNGEHWALTNVYYLPRLTANIISVGQLDEDSYDVHIKHGVMRIRDEHDCLLAKMGREELVHGLPVLEQVEQLCEACLAGKHWRVPFPQQAQRRASRSLELVHGDLCGPITLATPSGNRYFLLLIDDYSRYMWVSLLPTKDGAPTAIKRIQAATERKSDNLLGTLCMD</sequence>
<evidence type="ECO:0000259" key="4">
    <source>
        <dbReference type="PROSITE" id="PS50994"/>
    </source>
</evidence>
<organism evidence="5 6">
    <name type="scientific">Paspalum notatum var. saurae</name>
    <dbReference type="NCBI Taxonomy" id="547442"/>
    <lineage>
        <taxon>Eukaryota</taxon>
        <taxon>Viridiplantae</taxon>
        <taxon>Streptophyta</taxon>
        <taxon>Embryophyta</taxon>
        <taxon>Tracheophyta</taxon>
        <taxon>Spermatophyta</taxon>
        <taxon>Magnoliopsida</taxon>
        <taxon>Liliopsida</taxon>
        <taxon>Poales</taxon>
        <taxon>Poaceae</taxon>
        <taxon>PACMAD clade</taxon>
        <taxon>Panicoideae</taxon>
        <taxon>Andropogonodae</taxon>
        <taxon>Paspaleae</taxon>
        <taxon>Paspalinae</taxon>
        <taxon>Paspalum</taxon>
    </lineage>
</organism>
<accession>A0AAQ3PKF6</accession>
<dbReference type="SUPFAM" id="SSF53098">
    <property type="entry name" value="Ribonuclease H-like"/>
    <property type="match status" value="1"/>
</dbReference>
<keyword evidence="1" id="KW-0863">Zinc-finger</keyword>
<evidence type="ECO:0000313" key="6">
    <source>
        <dbReference type="Proteomes" id="UP001341281"/>
    </source>
</evidence>
<dbReference type="Gene3D" id="4.10.60.10">
    <property type="entry name" value="Zinc finger, CCHC-type"/>
    <property type="match status" value="1"/>
</dbReference>
<dbReference type="InterPro" id="IPR036875">
    <property type="entry name" value="Znf_CCHC_sf"/>
</dbReference>
<feature type="compositionally biased region" description="Gly residues" evidence="2">
    <location>
        <begin position="264"/>
        <end position="276"/>
    </location>
</feature>
<dbReference type="EMBL" id="CP144745">
    <property type="protein sequence ID" value="WVZ50904.1"/>
    <property type="molecule type" value="Genomic_DNA"/>
</dbReference>
<gene>
    <name evidence="5" type="ORF">U9M48_002110</name>
</gene>
<dbReference type="Proteomes" id="UP001341281">
    <property type="component" value="Chromosome 01"/>
</dbReference>
<keyword evidence="1" id="KW-0479">Metal-binding</keyword>
<dbReference type="InterPro" id="IPR036397">
    <property type="entry name" value="RNaseH_sf"/>
</dbReference>
<dbReference type="GO" id="GO:0015074">
    <property type="term" value="P:DNA integration"/>
    <property type="evidence" value="ECO:0007669"/>
    <property type="project" value="InterPro"/>
</dbReference>
<feature type="region of interest" description="Disordered" evidence="2">
    <location>
        <begin position="1"/>
        <end position="25"/>
    </location>
</feature>
<dbReference type="InterPro" id="IPR054722">
    <property type="entry name" value="PolX-like_BBD"/>
</dbReference>
<proteinExistence type="predicted"/>
<keyword evidence="1" id="KW-0862">Zinc</keyword>
<dbReference type="Pfam" id="PF22936">
    <property type="entry name" value="Pol_BBD"/>
    <property type="match status" value="1"/>
</dbReference>